<feature type="transmembrane region" description="Helical" evidence="6">
    <location>
        <begin position="20"/>
        <end position="41"/>
    </location>
</feature>
<reference evidence="7" key="1">
    <citation type="submission" date="2018-05" db="EMBL/GenBank/DDBJ databases">
        <authorList>
            <person name="Lanie J.A."/>
            <person name="Ng W.-L."/>
            <person name="Kazmierczak K.M."/>
            <person name="Andrzejewski T.M."/>
            <person name="Davidsen T.M."/>
            <person name="Wayne K.J."/>
            <person name="Tettelin H."/>
            <person name="Glass J.I."/>
            <person name="Rusch D."/>
            <person name="Podicherti R."/>
            <person name="Tsui H.-C.T."/>
            <person name="Winkler M.E."/>
        </authorList>
    </citation>
    <scope>NUCLEOTIDE SEQUENCE</scope>
</reference>
<gene>
    <name evidence="7" type="ORF">METZ01_LOCUS365828</name>
</gene>
<dbReference type="GO" id="GO:0005886">
    <property type="term" value="C:plasma membrane"/>
    <property type="evidence" value="ECO:0007669"/>
    <property type="project" value="UniProtKB-SubCell"/>
</dbReference>
<proteinExistence type="predicted"/>
<evidence type="ECO:0000313" key="7">
    <source>
        <dbReference type="EMBL" id="SVD12974.1"/>
    </source>
</evidence>
<dbReference type="PANTHER" id="PTHR30294">
    <property type="entry name" value="MEMBRANE COMPONENT OF ABC TRANSPORTER YHHJ-RELATED"/>
    <property type="match status" value="1"/>
</dbReference>
<dbReference type="Pfam" id="PF12679">
    <property type="entry name" value="ABC2_membrane_2"/>
    <property type="match status" value="1"/>
</dbReference>
<organism evidence="7">
    <name type="scientific">marine metagenome</name>
    <dbReference type="NCBI Taxonomy" id="408172"/>
    <lineage>
        <taxon>unclassified sequences</taxon>
        <taxon>metagenomes</taxon>
        <taxon>ecological metagenomes</taxon>
    </lineage>
</organism>
<protein>
    <recommendedName>
        <fullName evidence="8">ABC-2 type transporter domain-containing protein</fullName>
    </recommendedName>
</protein>
<keyword evidence="5 6" id="KW-0472">Membrane</keyword>
<evidence type="ECO:0008006" key="8">
    <source>
        <dbReference type="Google" id="ProtNLM"/>
    </source>
</evidence>
<dbReference type="GO" id="GO:0140359">
    <property type="term" value="F:ABC-type transporter activity"/>
    <property type="evidence" value="ECO:0007669"/>
    <property type="project" value="InterPro"/>
</dbReference>
<feature type="transmembrane region" description="Helical" evidence="6">
    <location>
        <begin position="61"/>
        <end position="79"/>
    </location>
</feature>
<name>A0A382SSR4_9ZZZZ</name>
<feature type="transmembrane region" description="Helical" evidence="6">
    <location>
        <begin position="100"/>
        <end position="123"/>
    </location>
</feature>
<evidence type="ECO:0000256" key="4">
    <source>
        <dbReference type="ARBA" id="ARBA00022989"/>
    </source>
</evidence>
<keyword evidence="3 6" id="KW-0812">Transmembrane</keyword>
<evidence type="ECO:0000256" key="6">
    <source>
        <dbReference type="SAM" id="Phobius"/>
    </source>
</evidence>
<feature type="non-terminal residue" evidence="7">
    <location>
        <position position="165"/>
    </location>
</feature>
<keyword evidence="2" id="KW-1003">Cell membrane</keyword>
<accession>A0A382SSR4</accession>
<dbReference type="EMBL" id="UINC01131336">
    <property type="protein sequence ID" value="SVD12974.1"/>
    <property type="molecule type" value="Genomic_DNA"/>
</dbReference>
<comment type="subcellular location">
    <subcellularLocation>
        <location evidence="1">Cell membrane</location>
        <topology evidence="1">Multi-pass membrane protein</topology>
    </subcellularLocation>
</comment>
<dbReference type="InterPro" id="IPR051449">
    <property type="entry name" value="ABC-2_transporter_component"/>
</dbReference>
<evidence type="ECO:0000256" key="3">
    <source>
        <dbReference type="ARBA" id="ARBA00022692"/>
    </source>
</evidence>
<dbReference type="PANTHER" id="PTHR30294:SF29">
    <property type="entry name" value="MULTIDRUG ABC TRANSPORTER PERMEASE YBHS-RELATED"/>
    <property type="match status" value="1"/>
</dbReference>
<dbReference type="AlphaFoldDB" id="A0A382SSR4"/>
<sequence>MNTPIRNIFIVAKREFTSYFTSPVAYVFLVIFLLLAGFFTFMVGQDFFSRNEASLGSFFLWHPWLYLFLVPAVAMRLWAEEKRTGTLELLLTLPITPAQAVVGKFLASWAFLILALFLTFPIWLTPIFLGSPDNGAIFCAYIGSALMAGAYLAIGCMTSALTRNQ</sequence>
<feature type="transmembrane region" description="Helical" evidence="6">
    <location>
        <begin position="135"/>
        <end position="161"/>
    </location>
</feature>
<evidence type="ECO:0000256" key="5">
    <source>
        <dbReference type="ARBA" id="ARBA00023136"/>
    </source>
</evidence>
<evidence type="ECO:0000256" key="1">
    <source>
        <dbReference type="ARBA" id="ARBA00004651"/>
    </source>
</evidence>
<keyword evidence="4 6" id="KW-1133">Transmembrane helix</keyword>
<evidence type="ECO:0000256" key="2">
    <source>
        <dbReference type="ARBA" id="ARBA00022475"/>
    </source>
</evidence>